<evidence type="ECO:0000313" key="2">
    <source>
        <dbReference type="Proteomes" id="UP001160508"/>
    </source>
</evidence>
<accession>A0ABY5T337</accession>
<sequence length="139" mass="16215">MDKVLFSSANEVWATPQEFFDELDKEFHFNLDPCALPENAKCSKYFTPETDGLSQNWGGYVTFCNPPYGRKLYDWVKKCYNESRKPDTTVVMLIPARTDTRYFHEFIYHKAKEIRFIKGRLKFGGSKNSAPFPSMVVVF</sequence>
<name>A0ABY5T337_9VIRU</name>
<dbReference type="Proteomes" id="UP001160508">
    <property type="component" value="Segment"/>
</dbReference>
<proteinExistence type="predicted"/>
<protein>
    <submittedName>
        <fullName evidence="1">DNA N-6-adenine-methyltransferase</fullName>
    </submittedName>
</protein>
<evidence type="ECO:0000313" key="1">
    <source>
        <dbReference type="EMBL" id="UVN06027.1"/>
    </source>
</evidence>
<keyword evidence="2" id="KW-1185">Reference proteome</keyword>
<dbReference type="Pfam" id="PF05869">
    <property type="entry name" value="Dam"/>
    <property type="match status" value="1"/>
</dbReference>
<organism evidence="1 2">
    <name type="scientific">Bacteriophage sp</name>
    <dbReference type="NCBI Taxonomy" id="38018"/>
    <lineage>
        <taxon>Viruses</taxon>
    </lineage>
</organism>
<dbReference type="EMBL" id="OP031061">
    <property type="protein sequence ID" value="UVN06027.1"/>
    <property type="molecule type" value="Genomic_DNA"/>
</dbReference>
<dbReference type="InterPro" id="IPR008593">
    <property type="entry name" value="Dam_MeTrfase"/>
</dbReference>
<reference evidence="1" key="1">
    <citation type="submission" date="2022-07" db="EMBL/GenBank/DDBJ databases">
        <authorList>
            <person name="Nishijima S."/>
        </authorList>
    </citation>
    <scope>NUCLEOTIDE SEQUENCE</scope>
    <source>
        <strain evidence="1">1827_77749</strain>
    </source>
</reference>